<dbReference type="SUPFAM" id="SSF140566">
    <property type="entry name" value="FlgN-like"/>
    <property type="match status" value="1"/>
</dbReference>
<sequence length="164" mass="18439">MIRELIDILDTLQLQHEQLIDLAEAKKEAVMGNQLDKLTEVTSRESRLVKQIGETEQRRVLATASILRKMGLKATARTTLSDLIVYVTTASDKEKLTEAARKLSARVQTLKRLNDQNMALIQQAKDFNDFSLDLLTGGNEPDYIYAKPSVPGNRPKPNLFDSRA</sequence>
<organism evidence="2 3">
    <name type="scientific">Cohnella faecalis</name>
    <dbReference type="NCBI Taxonomy" id="2315694"/>
    <lineage>
        <taxon>Bacteria</taxon>
        <taxon>Bacillati</taxon>
        <taxon>Bacillota</taxon>
        <taxon>Bacilli</taxon>
        <taxon>Bacillales</taxon>
        <taxon>Paenibacillaceae</taxon>
        <taxon>Cohnella</taxon>
    </lineage>
</organism>
<keyword evidence="2" id="KW-0969">Cilium</keyword>
<dbReference type="Proteomes" id="UP000266340">
    <property type="component" value="Unassembled WGS sequence"/>
</dbReference>
<accession>A0A398CMP0</accession>
<keyword evidence="2" id="KW-0282">Flagellum</keyword>
<keyword evidence="2" id="KW-0966">Cell projection</keyword>
<evidence type="ECO:0000313" key="3">
    <source>
        <dbReference type="Proteomes" id="UP000266340"/>
    </source>
</evidence>
<dbReference type="OrthoDB" id="2660802at2"/>
<dbReference type="Gene3D" id="1.20.58.300">
    <property type="entry name" value="FlgN-like"/>
    <property type="match status" value="1"/>
</dbReference>
<gene>
    <name evidence="2" type="ORF">D3H35_14940</name>
</gene>
<dbReference type="InterPro" id="IPR007809">
    <property type="entry name" value="FlgN-like"/>
</dbReference>
<dbReference type="EMBL" id="QXJM01000039">
    <property type="protein sequence ID" value="RIE02058.1"/>
    <property type="molecule type" value="Genomic_DNA"/>
</dbReference>
<dbReference type="RefSeq" id="WP_119150098.1">
    <property type="nucleotide sequence ID" value="NZ_JBHSOV010000009.1"/>
</dbReference>
<comment type="caution">
    <text evidence="2">The sequence shown here is derived from an EMBL/GenBank/DDBJ whole genome shotgun (WGS) entry which is preliminary data.</text>
</comment>
<name>A0A398CMP0_9BACL</name>
<dbReference type="Pfam" id="PF05130">
    <property type="entry name" value="FlgN"/>
    <property type="match status" value="1"/>
</dbReference>
<dbReference type="GO" id="GO:0044780">
    <property type="term" value="P:bacterial-type flagellum assembly"/>
    <property type="evidence" value="ECO:0007669"/>
    <property type="project" value="InterPro"/>
</dbReference>
<dbReference type="InterPro" id="IPR036679">
    <property type="entry name" value="FlgN-like_sf"/>
</dbReference>
<evidence type="ECO:0000256" key="1">
    <source>
        <dbReference type="ARBA" id="ARBA00022795"/>
    </source>
</evidence>
<keyword evidence="1" id="KW-1005">Bacterial flagellum biogenesis</keyword>
<reference evidence="2 3" key="1">
    <citation type="submission" date="2018-09" db="EMBL/GenBank/DDBJ databases">
        <title>Cohnella cavernae sp. nov., isolated from a karst cave.</title>
        <authorList>
            <person name="Zhu H."/>
        </authorList>
    </citation>
    <scope>NUCLEOTIDE SEQUENCE [LARGE SCALE GENOMIC DNA]</scope>
    <source>
        <strain evidence="2 3">K2E09-144</strain>
    </source>
</reference>
<evidence type="ECO:0000313" key="2">
    <source>
        <dbReference type="EMBL" id="RIE02058.1"/>
    </source>
</evidence>
<keyword evidence="3" id="KW-1185">Reference proteome</keyword>
<protein>
    <submittedName>
        <fullName evidence="2">Flagellar protein FlgN</fullName>
    </submittedName>
</protein>
<dbReference type="AlphaFoldDB" id="A0A398CMP0"/>
<proteinExistence type="predicted"/>